<dbReference type="Gene3D" id="2.40.50.140">
    <property type="entry name" value="Nucleic acid-binding proteins"/>
    <property type="match status" value="1"/>
</dbReference>
<dbReference type="InterPro" id="IPR012340">
    <property type="entry name" value="NA-bd_OB-fold"/>
</dbReference>
<evidence type="ECO:0000313" key="1">
    <source>
        <dbReference type="EMBL" id="WGD40899.1"/>
    </source>
</evidence>
<evidence type="ECO:0008006" key="3">
    <source>
        <dbReference type="Google" id="ProtNLM"/>
    </source>
</evidence>
<name>A0ABY8JZU2_9ACTN</name>
<dbReference type="Proteomes" id="UP001216440">
    <property type="component" value="Chromosome"/>
</dbReference>
<evidence type="ECO:0000313" key="2">
    <source>
        <dbReference type="Proteomes" id="UP001216440"/>
    </source>
</evidence>
<reference evidence="1 2" key="1">
    <citation type="submission" date="2023-03" db="EMBL/GenBank/DDBJ databases">
        <authorList>
            <person name="Mo P."/>
        </authorList>
    </citation>
    <scope>NUCLEOTIDE SEQUENCE [LARGE SCALE GENOMIC DNA]</scope>
    <source>
        <strain evidence="1 2">HUAS 5</strain>
    </source>
</reference>
<protein>
    <recommendedName>
        <fullName evidence="3">NfeD-like C-terminal domain-containing protein</fullName>
    </recommendedName>
</protein>
<accession>A0ABY8JZU2</accession>
<gene>
    <name evidence="1" type="ORF">PYS65_12465</name>
</gene>
<sequence>MGIPPDGPGEVLVAVRGGSETYAAWSRTNTPLARNARVVVVDSLSARSVIVEPLPS</sequence>
<keyword evidence="2" id="KW-1185">Reference proteome</keyword>
<proteinExistence type="predicted"/>
<organism evidence="1 2">
    <name type="scientific">Streptomyces cathayae</name>
    <dbReference type="NCBI Taxonomy" id="3031124"/>
    <lineage>
        <taxon>Bacteria</taxon>
        <taxon>Bacillati</taxon>
        <taxon>Actinomycetota</taxon>
        <taxon>Actinomycetes</taxon>
        <taxon>Kitasatosporales</taxon>
        <taxon>Streptomycetaceae</taxon>
        <taxon>Streptomyces</taxon>
    </lineage>
</organism>
<dbReference type="RefSeq" id="WP_202276381.1">
    <property type="nucleotide sequence ID" value="NZ_CP121682.1"/>
</dbReference>
<dbReference type="EMBL" id="CP121682">
    <property type="protein sequence ID" value="WGD40899.1"/>
    <property type="molecule type" value="Genomic_DNA"/>
</dbReference>